<dbReference type="EMBL" id="CATQJL010000223">
    <property type="protein sequence ID" value="CAJ0600449.1"/>
    <property type="molecule type" value="Genomic_DNA"/>
</dbReference>
<dbReference type="GO" id="GO:0016939">
    <property type="term" value="C:kinesin II complex"/>
    <property type="evidence" value="ECO:0007669"/>
    <property type="project" value="TreeGrafter"/>
</dbReference>
<dbReference type="GO" id="GO:0044782">
    <property type="term" value="P:cilium organization"/>
    <property type="evidence" value="ECO:0007669"/>
    <property type="project" value="TreeGrafter"/>
</dbReference>
<evidence type="ECO:0008006" key="4">
    <source>
        <dbReference type="Google" id="ProtNLM"/>
    </source>
</evidence>
<sequence length="914" mass="103097">MEAVLYKRPIAISVHTLTTLTANFKVYAEPIAFSQDEQSQLDEAQAAIDLISGGINQLNKAKEDLKSLLNQFKEYYSTSTKDEKKNLNNAIEEIERETNFNEVLGKATEMVFMLESRMTEAKSAKNRLMRKISLDNRPDMFKSMEADEIQRKNSQEQVIDDTPMITSQGEVVKVQRTRRLRLSLSRNIKKIAVLTTSEGCDLATSNTVMYIYDMAECPMTRMNGEAIDNLSIDAHPVEQALVIKYHVDDGRSRRSSECQKLINLKDLNEDVDIRLLTNVVMEKCALIPESMREEVEQVLYYLQKRATDRSRRSRSASSVGSQESNAASLPIRAEMDQVDNYIELFYEETPEKNRGALCILELTKTTANLEVLIENETLIGALARVFREDWKKNFDLATTIARIFVQFSFYNQFQAVLSHHKIGALCMNAMEYELKRADVWAAEAQNSDEKTARKCRLAIRKQQALLAACISLLTNLAHDISVELKMVRRDIVPMLMKCLTFRDSAELTLATVQFLLKLSMFEENKTALEQGDIVSRLLQLFPIGDVELRKSTIRLLFNLSFDPKARAKMVAEGLVAHVAPLIENDAKALNLLYQLSINDDAKAMLTFTDAMQLLMRDLLTGNGSEVTKAVLLNACAEKRNAQLVCGPDGQGLSLLLDAALDGRDLMVAKIVRSIACHEGPTQDMFVSVMPRLLEAGMKNSIMPEDENAALGLEFIATAAVIRVANWSNLCTSHDLVKWMGERLKTPAGQIEPLQLQVVIMCGTMARQVDAARNLVPLLDVFLQLLHSMQEDDEFVVQLLYLFLQLLRHRELANRLMGADSALGAYVLDLMHDKNPAIREMCDNALVIIGEHSQEWARRIAGERFRWHNAQWLDTIEGGIACDEGAVMDDDYVPGMLFDDQFDDGFDLNVDEPLF</sequence>
<evidence type="ECO:0000313" key="2">
    <source>
        <dbReference type="EMBL" id="CAJ0600449.1"/>
    </source>
</evidence>
<dbReference type="InterPro" id="IPR011989">
    <property type="entry name" value="ARM-like"/>
</dbReference>
<name>A0AA36GYJ0_CYLNA</name>
<dbReference type="PANTHER" id="PTHR15605:SF2">
    <property type="entry name" value="KINESIN-ASSOCIATED PROTEIN 3"/>
    <property type="match status" value="1"/>
</dbReference>
<dbReference type="SMART" id="SM01297">
    <property type="entry name" value="KAP"/>
    <property type="match status" value="1"/>
</dbReference>
<dbReference type="AlphaFoldDB" id="A0AA36GYJ0"/>
<proteinExistence type="predicted"/>
<keyword evidence="1" id="KW-0175">Coiled coil</keyword>
<dbReference type="PANTHER" id="PTHR15605">
    <property type="entry name" value="KINESIN-ASSOCIATED PROTEINS"/>
    <property type="match status" value="1"/>
</dbReference>
<dbReference type="GO" id="GO:0005930">
    <property type="term" value="C:axoneme"/>
    <property type="evidence" value="ECO:0007669"/>
    <property type="project" value="TreeGrafter"/>
</dbReference>
<dbReference type="Pfam" id="PF05804">
    <property type="entry name" value="KAP"/>
    <property type="match status" value="1"/>
</dbReference>
<comment type="caution">
    <text evidence="2">The sequence shown here is derived from an EMBL/GenBank/DDBJ whole genome shotgun (WGS) entry which is preliminary data.</text>
</comment>
<accession>A0AA36GYJ0</accession>
<reference evidence="2" key="1">
    <citation type="submission" date="2023-07" db="EMBL/GenBank/DDBJ databases">
        <authorList>
            <consortium name="CYATHOMIX"/>
        </authorList>
    </citation>
    <scope>NUCLEOTIDE SEQUENCE</scope>
    <source>
        <strain evidence="2">N/A</strain>
    </source>
</reference>
<keyword evidence="3" id="KW-1185">Reference proteome</keyword>
<dbReference type="Gene3D" id="1.25.10.10">
    <property type="entry name" value="Leucine-rich Repeat Variant"/>
    <property type="match status" value="1"/>
</dbReference>
<gene>
    <name evidence="2" type="ORF">CYNAS_LOCUS12432</name>
</gene>
<evidence type="ECO:0000313" key="3">
    <source>
        <dbReference type="Proteomes" id="UP001176961"/>
    </source>
</evidence>
<feature type="coiled-coil region" evidence="1">
    <location>
        <begin position="55"/>
        <end position="97"/>
    </location>
</feature>
<evidence type="ECO:0000256" key="1">
    <source>
        <dbReference type="SAM" id="Coils"/>
    </source>
</evidence>
<dbReference type="InterPro" id="IPR016024">
    <property type="entry name" value="ARM-type_fold"/>
</dbReference>
<dbReference type="GO" id="GO:0007018">
    <property type="term" value="P:microtubule-based movement"/>
    <property type="evidence" value="ECO:0007669"/>
    <property type="project" value="TreeGrafter"/>
</dbReference>
<dbReference type="SMART" id="SM00185">
    <property type="entry name" value="ARM"/>
    <property type="match status" value="2"/>
</dbReference>
<dbReference type="SUPFAM" id="SSF48371">
    <property type="entry name" value="ARM repeat"/>
    <property type="match status" value="1"/>
</dbReference>
<dbReference type="GO" id="GO:0019894">
    <property type="term" value="F:kinesin binding"/>
    <property type="evidence" value="ECO:0007669"/>
    <property type="project" value="InterPro"/>
</dbReference>
<protein>
    <recommendedName>
        <fullName evidence="4">Kinesin-associated protein 3</fullName>
    </recommendedName>
</protein>
<dbReference type="GO" id="GO:0035869">
    <property type="term" value="C:ciliary transition zone"/>
    <property type="evidence" value="ECO:0007669"/>
    <property type="project" value="TreeGrafter"/>
</dbReference>
<dbReference type="Proteomes" id="UP001176961">
    <property type="component" value="Unassembled WGS sequence"/>
</dbReference>
<dbReference type="InterPro" id="IPR008658">
    <property type="entry name" value="KAP3"/>
</dbReference>
<organism evidence="2 3">
    <name type="scientific">Cylicocyclus nassatus</name>
    <name type="common">Nematode worm</name>
    <dbReference type="NCBI Taxonomy" id="53992"/>
    <lineage>
        <taxon>Eukaryota</taxon>
        <taxon>Metazoa</taxon>
        <taxon>Ecdysozoa</taxon>
        <taxon>Nematoda</taxon>
        <taxon>Chromadorea</taxon>
        <taxon>Rhabditida</taxon>
        <taxon>Rhabditina</taxon>
        <taxon>Rhabditomorpha</taxon>
        <taxon>Strongyloidea</taxon>
        <taxon>Strongylidae</taxon>
        <taxon>Cylicocyclus</taxon>
    </lineage>
</organism>
<dbReference type="InterPro" id="IPR000225">
    <property type="entry name" value="Armadillo"/>
</dbReference>